<accession>A0A546XE75</accession>
<dbReference type="EMBL" id="SGNY01000005">
    <property type="protein sequence ID" value="TRA99049.1"/>
    <property type="molecule type" value="Genomic_DNA"/>
</dbReference>
<evidence type="ECO:0000259" key="1">
    <source>
        <dbReference type="Pfam" id="PF08241"/>
    </source>
</evidence>
<evidence type="ECO:0000313" key="2">
    <source>
        <dbReference type="EMBL" id="TRA99049.1"/>
    </source>
</evidence>
<dbReference type="AlphaFoldDB" id="A0A546XE75"/>
<dbReference type="Proteomes" id="UP000315434">
    <property type="component" value="Unassembled WGS sequence"/>
</dbReference>
<organism evidence="2 3">
    <name type="scientific">Rhizobium rhizogenes</name>
    <name type="common">Agrobacterium rhizogenes</name>
    <dbReference type="NCBI Taxonomy" id="359"/>
    <lineage>
        <taxon>Bacteria</taxon>
        <taxon>Pseudomonadati</taxon>
        <taxon>Pseudomonadota</taxon>
        <taxon>Alphaproteobacteria</taxon>
        <taxon>Hyphomicrobiales</taxon>
        <taxon>Rhizobiaceae</taxon>
        <taxon>Rhizobium/Agrobacterium group</taxon>
        <taxon>Rhizobium</taxon>
    </lineage>
</organism>
<dbReference type="RefSeq" id="WP_142841891.1">
    <property type="nucleotide sequence ID" value="NZ_JAPZAC010000004.1"/>
</dbReference>
<comment type="caution">
    <text evidence="2">The sequence shown here is derived from an EMBL/GenBank/DDBJ whole genome shotgun (WGS) entry which is preliminary data.</text>
</comment>
<dbReference type="GO" id="GO:0032259">
    <property type="term" value="P:methylation"/>
    <property type="evidence" value="ECO:0007669"/>
    <property type="project" value="UniProtKB-KW"/>
</dbReference>
<dbReference type="Pfam" id="PF08241">
    <property type="entry name" value="Methyltransf_11"/>
    <property type="match status" value="1"/>
</dbReference>
<protein>
    <submittedName>
        <fullName evidence="2">Methyltransferase domain-containing protein</fullName>
    </submittedName>
</protein>
<dbReference type="Gene3D" id="3.40.50.150">
    <property type="entry name" value="Vaccinia Virus protein VP39"/>
    <property type="match status" value="1"/>
</dbReference>
<dbReference type="InterPro" id="IPR013216">
    <property type="entry name" value="Methyltransf_11"/>
</dbReference>
<name>A0A546XE75_RHIRH</name>
<gene>
    <name evidence="2" type="ORF">EXN68_16395</name>
</gene>
<keyword evidence="2" id="KW-0808">Transferase</keyword>
<dbReference type="GO" id="GO:0008757">
    <property type="term" value="F:S-adenosylmethionine-dependent methyltransferase activity"/>
    <property type="evidence" value="ECO:0007669"/>
    <property type="project" value="InterPro"/>
</dbReference>
<dbReference type="InterPro" id="IPR029063">
    <property type="entry name" value="SAM-dependent_MTases_sf"/>
</dbReference>
<dbReference type="OrthoDB" id="163232at2"/>
<proteinExistence type="predicted"/>
<feature type="domain" description="Methyltransferase type 11" evidence="1">
    <location>
        <begin position="19"/>
        <end position="77"/>
    </location>
</feature>
<sequence length="248" mass="27819">MKLYVGSRNYKPEGYLTVDIDPSMRPDIVADITKMSSVENNSCSEVVAGHVLEHIDWPDSFLAFSEFSRILRPGGELKIAIPDMGALLRMLLSGDSAFHVVGLIYGVGGRINKFEQHRYGFTIGMIIDILEVLGFSDFDWWNSNISDASNGWCPRYEGQHVGISLNIKATKKREPVVEPQKIYEKLIASPLSDFLAVVGDLIAEKPPEAAGTDAAKVYQRIHFQLIDARQRIKYLEDNISEIEKKSEK</sequence>
<keyword evidence="2" id="KW-0489">Methyltransferase</keyword>
<evidence type="ECO:0000313" key="3">
    <source>
        <dbReference type="Proteomes" id="UP000315434"/>
    </source>
</evidence>
<reference evidence="2 3" key="1">
    <citation type="journal article" date="2019" name="Appl. Microbiol. Biotechnol.">
        <title>Differential efficiency of wild type rhizogenic strains for rol gene transformation of plants.</title>
        <authorList>
            <person name="Desmet S."/>
            <person name="De Keyser E."/>
            <person name="Van Vaerenbergh J."/>
            <person name="Baeyen S."/>
            <person name="Van Huylenbroeck J."/>
            <person name="Geelen D."/>
            <person name="Dhooghe E."/>
        </authorList>
    </citation>
    <scope>NUCLEOTIDE SEQUENCE [LARGE SCALE GENOMIC DNA]</scope>
    <source>
        <strain evidence="2 3">GBBC3284</strain>
    </source>
</reference>
<dbReference type="SUPFAM" id="SSF53335">
    <property type="entry name" value="S-adenosyl-L-methionine-dependent methyltransferases"/>
    <property type="match status" value="1"/>
</dbReference>